<feature type="region of interest" description="Disordered" evidence="4">
    <location>
        <begin position="148"/>
        <end position="169"/>
    </location>
</feature>
<evidence type="ECO:0000259" key="5">
    <source>
        <dbReference type="PROSITE" id="PS50995"/>
    </source>
</evidence>
<accession>A0ABZ2Q1S1</accession>
<dbReference type="PROSITE" id="PS50995">
    <property type="entry name" value="HTH_MARR_2"/>
    <property type="match status" value="1"/>
</dbReference>
<dbReference type="PANTHER" id="PTHR35790:SF4">
    <property type="entry name" value="HTH-TYPE TRANSCRIPTIONAL REGULATOR PCHR"/>
    <property type="match status" value="1"/>
</dbReference>
<dbReference type="Gene3D" id="1.10.10.10">
    <property type="entry name" value="Winged helix-like DNA-binding domain superfamily/Winged helix DNA-binding domain"/>
    <property type="match status" value="1"/>
</dbReference>
<dbReference type="EMBL" id="CP062176">
    <property type="protein sequence ID" value="WXK39271.1"/>
    <property type="molecule type" value="Genomic_DNA"/>
</dbReference>
<evidence type="ECO:0000256" key="3">
    <source>
        <dbReference type="ARBA" id="ARBA00023163"/>
    </source>
</evidence>
<name>A0ABZ2Q1S1_9BURK</name>
<proteinExistence type="predicted"/>
<evidence type="ECO:0000256" key="4">
    <source>
        <dbReference type="SAM" id="MobiDB-lite"/>
    </source>
</evidence>
<dbReference type="PANTHER" id="PTHR35790">
    <property type="entry name" value="HTH-TYPE TRANSCRIPTIONAL REGULATOR PCHR"/>
    <property type="match status" value="1"/>
</dbReference>
<protein>
    <submittedName>
        <fullName evidence="6">Winged helix-turn-helix transcriptional regulator</fullName>
    </submittedName>
</protein>
<dbReference type="Proteomes" id="UP001493153">
    <property type="component" value="Chromosome"/>
</dbReference>
<keyword evidence="7" id="KW-1185">Reference proteome</keyword>
<dbReference type="PRINTS" id="PR00598">
    <property type="entry name" value="HTHMARR"/>
</dbReference>
<feature type="compositionally biased region" description="Polar residues" evidence="4">
    <location>
        <begin position="149"/>
        <end position="169"/>
    </location>
</feature>
<dbReference type="SUPFAM" id="SSF46785">
    <property type="entry name" value="Winged helix' DNA-binding domain"/>
    <property type="match status" value="1"/>
</dbReference>
<evidence type="ECO:0000313" key="7">
    <source>
        <dbReference type="Proteomes" id="UP001493153"/>
    </source>
</evidence>
<dbReference type="InterPro" id="IPR052067">
    <property type="entry name" value="Metal_resp_HTH_trans_reg"/>
</dbReference>
<dbReference type="InterPro" id="IPR000835">
    <property type="entry name" value="HTH_MarR-typ"/>
</dbReference>
<organism evidence="6 7">
    <name type="scientific">Mycetohabitans rhizoxinica</name>
    <dbReference type="NCBI Taxonomy" id="412963"/>
    <lineage>
        <taxon>Bacteria</taxon>
        <taxon>Pseudomonadati</taxon>
        <taxon>Pseudomonadota</taxon>
        <taxon>Betaproteobacteria</taxon>
        <taxon>Burkholderiales</taxon>
        <taxon>Burkholderiaceae</taxon>
        <taxon>Mycetohabitans</taxon>
    </lineage>
</organism>
<dbReference type="RefSeq" id="WP_338859795.1">
    <property type="nucleotide sequence ID" value="NZ_CP062171.1"/>
</dbReference>
<keyword evidence="2" id="KW-0238">DNA-binding</keyword>
<keyword evidence="3" id="KW-0804">Transcription</keyword>
<dbReference type="InterPro" id="IPR036390">
    <property type="entry name" value="WH_DNA-bd_sf"/>
</dbReference>
<feature type="domain" description="HTH marR-type" evidence="5">
    <location>
        <begin position="6"/>
        <end position="143"/>
    </location>
</feature>
<reference evidence="6 7" key="1">
    <citation type="submission" date="2020-09" db="EMBL/GenBank/DDBJ databases">
        <title>Genome sequences of Mycetohabitans spp.</title>
        <authorList>
            <person name="Carter M.E."/>
            <person name="Carpenter S.C.D."/>
            <person name="Bogdanove A.J."/>
        </authorList>
    </citation>
    <scope>NUCLEOTIDE SEQUENCE [LARGE SCALE GENOMIC DNA]</scope>
    <source>
        <strain evidence="6 7">B12</strain>
    </source>
</reference>
<dbReference type="InterPro" id="IPR036388">
    <property type="entry name" value="WH-like_DNA-bd_sf"/>
</dbReference>
<evidence type="ECO:0000256" key="2">
    <source>
        <dbReference type="ARBA" id="ARBA00023125"/>
    </source>
</evidence>
<dbReference type="Pfam" id="PF12802">
    <property type="entry name" value="MarR_2"/>
    <property type="match status" value="1"/>
</dbReference>
<dbReference type="SMART" id="SM00347">
    <property type="entry name" value="HTH_MARR"/>
    <property type="match status" value="1"/>
</dbReference>
<keyword evidence="1" id="KW-0805">Transcription regulation</keyword>
<sequence length="169" mass="18649">MTSADQSGLAQFLTYRIHVLNKLSERGISELYQRKIGISIAEARVIAAVGAFGPFSVIELARHANLDKSQASRAAEALMRRALLQRQASRDDGRIVVVSLTPAGRALYRKIMPIARRWNDNMFAVLGEREHAQLSRLLDKVIAAARNAEASTAQKTTQPRAKRTSASPR</sequence>
<gene>
    <name evidence="6" type="ORF">IHE29_08285</name>
</gene>
<evidence type="ECO:0000256" key="1">
    <source>
        <dbReference type="ARBA" id="ARBA00023015"/>
    </source>
</evidence>
<evidence type="ECO:0000313" key="6">
    <source>
        <dbReference type="EMBL" id="WXK39271.1"/>
    </source>
</evidence>